<evidence type="ECO:0000256" key="7">
    <source>
        <dbReference type="ARBA" id="ARBA00023002"/>
    </source>
</evidence>
<name>G4TA80_SERID</name>
<reference evidence="14 15" key="1">
    <citation type="journal article" date="2011" name="PLoS Pathog.">
        <title>Endophytic Life Strategies Decoded by Genome and Transcriptome Analyses of the Mutualistic Root Symbiont Piriformospora indica.</title>
        <authorList>
            <person name="Zuccaro A."/>
            <person name="Lahrmann U."/>
            <person name="Guldener U."/>
            <person name="Langen G."/>
            <person name="Pfiffi S."/>
            <person name="Biedenkopf D."/>
            <person name="Wong P."/>
            <person name="Samans B."/>
            <person name="Grimm C."/>
            <person name="Basiewicz M."/>
            <person name="Murat C."/>
            <person name="Martin F."/>
            <person name="Kogel K.H."/>
        </authorList>
    </citation>
    <scope>NUCLEOTIDE SEQUENCE [LARGE SCALE GENOMIC DNA]</scope>
    <source>
        <strain evidence="14 15">DSM 11827</strain>
    </source>
</reference>
<dbReference type="AlphaFoldDB" id="G4TA80"/>
<dbReference type="Pfam" id="PF00107">
    <property type="entry name" value="ADH_zinc_N"/>
    <property type="match status" value="1"/>
</dbReference>
<evidence type="ECO:0000256" key="2">
    <source>
        <dbReference type="ARBA" id="ARBA00010371"/>
    </source>
</evidence>
<dbReference type="FunCoup" id="G4TA80">
    <property type="interactions" value="279"/>
</dbReference>
<evidence type="ECO:0000256" key="8">
    <source>
        <dbReference type="ARBA" id="ARBA00023098"/>
    </source>
</evidence>
<keyword evidence="8" id="KW-0443">Lipid metabolism</keyword>
<organism evidence="14 15">
    <name type="scientific">Serendipita indica (strain DSM 11827)</name>
    <name type="common">Root endophyte fungus</name>
    <name type="synonym">Piriformospora indica</name>
    <dbReference type="NCBI Taxonomy" id="1109443"/>
    <lineage>
        <taxon>Eukaryota</taxon>
        <taxon>Fungi</taxon>
        <taxon>Dikarya</taxon>
        <taxon>Basidiomycota</taxon>
        <taxon>Agaricomycotina</taxon>
        <taxon>Agaricomycetes</taxon>
        <taxon>Sebacinales</taxon>
        <taxon>Serendipitaceae</taxon>
        <taxon>Serendipita</taxon>
    </lineage>
</organism>
<dbReference type="EMBL" id="CAFZ01000028">
    <property type="protein sequence ID" value="CCA68218.1"/>
    <property type="molecule type" value="Genomic_DNA"/>
</dbReference>
<dbReference type="PANTHER" id="PTHR43981:SF2">
    <property type="entry name" value="ENOYL-[ACYL-CARRIER-PROTEIN] REDUCTASE, MITOCHONDRIAL"/>
    <property type="match status" value="1"/>
</dbReference>
<evidence type="ECO:0000256" key="5">
    <source>
        <dbReference type="ARBA" id="ARBA00022857"/>
    </source>
</evidence>
<dbReference type="SUPFAM" id="SSF50129">
    <property type="entry name" value="GroES-like"/>
    <property type="match status" value="1"/>
</dbReference>
<keyword evidence="10" id="KW-0275">Fatty acid biosynthesis</keyword>
<dbReference type="STRING" id="1109443.G4TA80"/>
<protein>
    <recommendedName>
        <fullName evidence="11">enoyl-[acyl-carrier-protein] reductase</fullName>
        <ecNumber evidence="11">1.3.1.104</ecNumber>
    </recommendedName>
</protein>
<gene>
    <name evidence="14" type="ORF">PIIN_02084</name>
</gene>
<dbReference type="HOGENOM" id="CLU_026673_17_0_1"/>
<dbReference type="InParanoid" id="G4TA80"/>
<keyword evidence="3" id="KW-0444">Lipid biosynthesis</keyword>
<evidence type="ECO:0000256" key="1">
    <source>
        <dbReference type="ARBA" id="ARBA00004173"/>
    </source>
</evidence>
<dbReference type="OMA" id="YGYTQSK"/>
<sequence>MFAHVRPAAARLRPLNLSLICFKPRFNSTGIGSQLGPRRAVVYNENGNPAEVARVVSSTDPVLLRDEDVLVRFLAAPINPSDLNVIEGKYPMRPEPIHEFGASSDGPGIFVGGHEGVAVVVKTGPLVDGPPTKPERRFRVGDWVLMRKPQTGTWTNWKVVPMRELRRIDRTKKTESKVTEAFAATLMVNSLTSLGLMTDISPIPGWHSYILQNGANSAVGQAIIQTAKQMGIKTINFVRDRPDYPQLKQYLMDLGADHVFTYDELLDRSFKKTFESLRTPPVKACRHAFNCIGGPTVAAMAALLDKNGHLISYGGMSKQPIILPVGLQIFKNLTAHGYWHSHTWEMIGQKEQDNRIARMVAWKELGRWKDPEHEELVLKGDDEEATGILREGLKRVQEGNIRKKVLIKWASPKDS</sequence>
<evidence type="ECO:0000256" key="12">
    <source>
        <dbReference type="ARBA" id="ARBA00048843"/>
    </source>
</evidence>
<comment type="catalytic activity">
    <reaction evidence="12">
        <text>a 2,3-saturated acyl-[ACP] + NADP(+) = a (2E)-enoyl-[ACP] + NADPH + H(+)</text>
        <dbReference type="Rhea" id="RHEA:22564"/>
        <dbReference type="Rhea" id="RHEA-COMP:9925"/>
        <dbReference type="Rhea" id="RHEA-COMP:9926"/>
        <dbReference type="ChEBI" id="CHEBI:15378"/>
        <dbReference type="ChEBI" id="CHEBI:57783"/>
        <dbReference type="ChEBI" id="CHEBI:58349"/>
        <dbReference type="ChEBI" id="CHEBI:78784"/>
        <dbReference type="ChEBI" id="CHEBI:78785"/>
        <dbReference type="EC" id="1.3.1.104"/>
    </reaction>
</comment>
<keyword evidence="5" id="KW-0521">NADP</keyword>
<comment type="similarity">
    <text evidence="2">Belongs to the zinc-containing alcohol dehydrogenase family. Quinone oxidoreductase subfamily.</text>
</comment>
<evidence type="ECO:0000256" key="11">
    <source>
        <dbReference type="ARBA" id="ARBA00038963"/>
    </source>
</evidence>
<evidence type="ECO:0000259" key="13">
    <source>
        <dbReference type="SMART" id="SM00829"/>
    </source>
</evidence>
<evidence type="ECO:0000256" key="10">
    <source>
        <dbReference type="ARBA" id="ARBA00023160"/>
    </source>
</evidence>
<dbReference type="InterPro" id="IPR020843">
    <property type="entry name" value="ER"/>
</dbReference>
<dbReference type="OrthoDB" id="7482721at2759"/>
<keyword evidence="6" id="KW-0809">Transit peptide</keyword>
<evidence type="ECO:0000313" key="15">
    <source>
        <dbReference type="Proteomes" id="UP000007148"/>
    </source>
</evidence>
<dbReference type="Pfam" id="PF08240">
    <property type="entry name" value="ADH_N"/>
    <property type="match status" value="1"/>
</dbReference>
<comment type="subcellular location">
    <subcellularLocation>
        <location evidence="1">Mitochondrion</location>
    </subcellularLocation>
</comment>
<dbReference type="eggNOG" id="KOG0025">
    <property type="taxonomic scope" value="Eukaryota"/>
</dbReference>
<evidence type="ECO:0000313" key="14">
    <source>
        <dbReference type="EMBL" id="CCA68218.1"/>
    </source>
</evidence>
<keyword evidence="7" id="KW-0560">Oxidoreductase</keyword>
<dbReference type="InterPro" id="IPR013154">
    <property type="entry name" value="ADH-like_N"/>
</dbReference>
<accession>G4TA80</accession>
<keyword evidence="15" id="KW-1185">Reference proteome</keyword>
<dbReference type="GO" id="GO:0005739">
    <property type="term" value="C:mitochondrion"/>
    <property type="evidence" value="ECO:0007669"/>
    <property type="project" value="UniProtKB-SubCell"/>
</dbReference>
<dbReference type="GO" id="GO:0141148">
    <property type="term" value="F:enoyl-[acyl-carrier-protein] reductase (NADPH) activity"/>
    <property type="evidence" value="ECO:0007669"/>
    <property type="project" value="UniProtKB-EC"/>
</dbReference>
<evidence type="ECO:0000256" key="9">
    <source>
        <dbReference type="ARBA" id="ARBA00023128"/>
    </source>
</evidence>
<dbReference type="Proteomes" id="UP000007148">
    <property type="component" value="Unassembled WGS sequence"/>
</dbReference>
<comment type="caution">
    <text evidence="14">The sequence shown here is derived from an EMBL/GenBank/DDBJ whole genome shotgun (WGS) entry which is preliminary data.</text>
</comment>
<dbReference type="Gene3D" id="3.90.180.10">
    <property type="entry name" value="Medium-chain alcohol dehydrogenases, catalytic domain"/>
    <property type="match status" value="1"/>
</dbReference>
<proteinExistence type="inferred from homology"/>
<dbReference type="InterPro" id="IPR011032">
    <property type="entry name" value="GroES-like_sf"/>
</dbReference>
<dbReference type="InterPro" id="IPR051034">
    <property type="entry name" value="Mito_Enoyl-ACP_Reductase"/>
</dbReference>
<keyword evidence="9" id="KW-0496">Mitochondrion</keyword>
<dbReference type="GO" id="GO:0006633">
    <property type="term" value="P:fatty acid biosynthetic process"/>
    <property type="evidence" value="ECO:0007669"/>
    <property type="project" value="UniProtKB-KW"/>
</dbReference>
<feature type="domain" description="Enoyl reductase (ER)" evidence="13">
    <location>
        <begin position="47"/>
        <end position="407"/>
    </location>
</feature>
<keyword evidence="4" id="KW-0276">Fatty acid metabolism</keyword>
<evidence type="ECO:0000256" key="6">
    <source>
        <dbReference type="ARBA" id="ARBA00022946"/>
    </source>
</evidence>
<dbReference type="EC" id="1.3.1.104" evidence="11"/>
<dbReference type="CDD" id="cd08290">
    <property type="entry name" value="ETR"/>
    <property type="match status" value="1"/>
</dbReference>
<dbReference type="SMART" id="SM00829">
    <property type="entry name" value="PKS_ER"/>
    <property type="match status" value="1"/>
</dbReference>
<dbReference type="SUPFAM" id="SSF51735">
    <property type="entry name" value="NAD(P)-binding Rossmann-fold domains"/>
    <property type="match status" value="1"/>
</dbReference>
<dbReference type="PANTHER" id="PTHR43981">
    <property type="entry name" value="ENOYL-[ACYL-CARRIER-PROTEIN] REDUCTASE, MITOCHONDRIAL"/>
    <property type="match status" value="1"/>
</dbReference>
<dbReference type="InterPro" id="IPR036291">
    <property type="entry name" value="NAD(P)-bd_dom_sf"/>
</dbReference>
<evidence type="ECO:0000256" key="4">
    <source>
        <dbReference type="ARBA" id="ARBA00022832"/>
    </source>
</evidence>
<dbReference type="Gene3D" id="3.40.50.720">
    <property type="entry name" value="NAD(P)-binding Rossmann-like Domain"/>
    <property type="match status" value="1"/>
</dbReference>
<dbReference type="InterPro" id="IPR013149">
    <property type="entry name" value="ADH-like_C"/>
</dbReference>
<evidence type="ECO:0000256" key="3">
    <source>
        <dbReference type="ARBA" id="ARBA00022516"/>
    </source>
</evidence>